<gene>
    <name evidence="1" type="ORF">ALP8811_01949</name>
</gene>
<dbReference type="EMBL" id="OMOI01000001">
    <property type="protein sequence ID" value="SPF76932.1"/>
    <property type="molecule type" value="Genomic_DNA"/>
</dbReference>
<sequence>MIQSAPTFIHIGIHKTGSSTLQHKFRTHTSIYYVERADVRDAFIGHSLDFDDNPFQAESERAMDQSKALVMSHERLSGYPASGGFDRELIAGRLAKAFPDAKILIIFREQSRWIKSFYQQYVADGGSLKLREFLTNPLPQIYKLPAFELDYLNYHQLVTLYQGHFGSENVLALPFELMAQDFDAFSTRLNKFFGFDLELVNELTNQSRPLMPLLLMRVVNGTIGNTQLSPGGFVPLGYLKLATKFLGALPGARCFDERISARFERQIKEKIEGHYDESNKELETMIGMDLKTYGYNC</sequence>
<dbReference type="RefSeq" id="WP_108856898.1">
    <property type="nucleotide sequence ID" value="NZ_OMOI01000001.1"/>
</dbReference>
<dbReference type="Gene3D" id="3.40.50.300">
    <property type="entry name" value="P-loop containing nucleotide triphosphate hydrolases"/>
    <property type="match status" value="1"/>
</dbReference>
<evidence type="ECO:0000313" key="2">
    <source>
        <dbReference type="Proteomes" id="UP000244911"/>
    </source>
</evidence>
<name>A0A2R8ALM1_9RHOB</name>
<keyword evidence="2" id="KW-1185">Reference proteome</keyword>
<protein>
    <recommendedName>
        <fullName evidence="3">Sulfotransferase domain-containing protein</fullName>
    </recommendedName>
</protein>
<dbReference type="AlphaFoldDB" id="A0A2R8ALM1"/>
<dbReference type="OrthoDB" id="7540582at2"/>
<dbReference type="SUPFAM" id="SSF52540">
    <property type="entry name" value="P-loop containing nucleoside triphosphate hydrolases"/>
    <property type="match status" value="1"/>
</dbReference>
<evidence type="ECO:0008006" key="3">
    <source>
        <dbReference type="Google" id="ProtNLM"/>
    </source>
</evidence>
<accession>A0A2R8ALM1</accession>
<dbReference type="InterPro" id="IPR027417">
    <property type="entry name" value="P-loop_NTPase"/>
</dbReference>
<dbReference type="Proteomes" id="UP000244911">
    <property type="component" value="Unassembled WGS sequence"/>
</dbReference>
<evidence type="ECO:0000313" key="1">
    <source>
        <dbReference type="EMBL" id="SPF76932.1"/>
    </source>
</evidence>
<organism evidence="1 2">
    <name type="scientific">Aliiroseovarius pelagivivens</name>
    <dbReference type="NCBI Taxonomy" id="1639690"/>
    <lineage>
        <taxon>Bacteria</taxon>
        <taxon>Pseudomonadati</taxon>
        <taxon>Pseudomonadota</taxon>
        <taxon>Alphaproteobacteria</taxon>
        <taxon>Rhodobacterales</taxon>
        <taxon>Paracoccaceae</taxon>
        <taxon>Aliiroseovarius</taxon>
    </lineage>
</organism>
<reference evidence="1 2" key="1">
    <citation type="submission" date="2018-03" db="EMBL/GenBank/DDBJ databases">
        <authorList>
            <person name="Keele B.F."/>
        </authorList>
    </citation>
    <scope>NUCLEOTIDE SEQUENCE [LARGE SCALE GENOMIC DNA]</scope>
    <source>
        <strain evidence="1 2">CECT 8811</strain>
    </source>
</reference>
<proteinExistence type="predicted"/>